<feature type="chain" id="PRO_5026836421" evidence="1">
    <location>
        <begin position="21"/>
        <end position="245"/>
    </location>
</feature>
<feature type="signal peptide" evidence="1">
    <location>
        <begin position="1"/>
        <end position="20"/>
    </location>
</feature>
<evidence type="ECO:0000256" key="1">
    <source>
        <dbReference type="SAM" id="SignalP"/>
    </source>
</evidence>
<reference evidence="3 4" key="1">
    <citation type="submission" date="2019-09" db="EMBL/GenBank/DDBJ databases">
        <authorList>
            <person name="Cao W.R."/>
        </authorList>
    </citation>
    <scope>NUCLEOTIDE SEQUENCE [LARGE SCALE GENOMIC DNA]</scope>
    <source>
        <strain evidence="3 4">B1N29</strain>
    </source>
</reference>
<dbReference type="Pfam" id="PF13568">
    <property type="entry name" value="OMP_b-brl_2"/>
    <property type="match status" value="1"/>
</dbReference>
<dbReference type="InterPro" id="IPR025665">
    <property type="entry name" value="Beta-barrel_OMP_2"/>
</dbReference>
<keyword evidence="4" id="KW-1185">Reference proteome</keyword>
<evidence type="ECO:0000313" key="4">
    <source>
        <dbReference type="Proteomes" id="UP000441333"/>
    </source>
</evidence>
<sequence length="245" mass="27761">MKKVFLIGFTLFTISSSSHAQAALFALLFGDKVATENFNVSLEAGGTFMGYSNLEDSERSKMGINFGIGGNIKLNENWFICPNIYFLAKRNLFLNHFSLDSGNPALDANFTDIPTKITLDYIDVPIFFSYQTNNKKYRFSLAPQFSFLQKSRGIFERSEGDFTQNFDGYTRDVDYGMMVDFAYVLGKAHKGKGLIIHLRYYHGFTDVLNDQISTADNRSNYLSLHLSLPFITDELAAKNLEQESE</sequence>
<evidence type="ECO:0000259" key="2">
    <source>
        <dbReference type="Pfam" id="PF13568"/>
    </source>
</evidence>
<name>A0A6N6MB44_9FLAO</name>
<keyword evidence="1" id="KW-0732">Signal</keyword>
<gene>
    <name evidence="3" type="ORF">F6U93_09255</name>
</gene>
<feature type="domain" description="Outer membrane protein beta-barrel" evidence="2">
    <location>
        <begin position="37"/>
        <end position="208"/>
    </location>
</feature>
<protein>
    <submittedName>
        <fullName evidence="3">PorT family protein</fullName>
    </submittedName>
</protein>
<dbReference type="RefSeq" id="WP_150939089.1">
    <property type="nucleotide sequence ID" value="NZ_WAAT01000044.1"/>
</dbReference>
<evidence type="ECO:0000313" key="3">
    <source>
        <dbReference type="EMBL" id="KAB1067780.1"/>
    </source>
</evidence>
<proteinExistence type="predicted"/>
<dbReference type="AlphaFoldDB" id="A0A6N6MB44"/>
<dbReference type="Proteomes" id="UP000441333">
    <property type="component" value="Unassembled WGS sequence"/>
</dbReference>
<organism evidence="3 4">
    <name type="scientific">Pseudotamlana haliotis</name>
    <dbReference type="NCBI Taxonomy" id="2614804"/>
    <lineage>
        <taxon>Bacteria</taxon>
        <taxon>Pseudomonadati</taxon>
        <taxon>Bacteroidota</taxon>
        <taxon>Flavobacteriia</taxon>
        <taxon>Flavobacteriales</taxon>
        <taxon>Flavobacteriaceae</taxon>
        <taxon>Pseudotamlana</taxon>
    </lineage>
</organism>
<dbReference type="EMBL" id="WAAT01000044">
    <property type="protein sequence ID" value="KAB1067780.1"/>
    <property type="molecule type" value="Genomic_DNA"/>
</dbReference>
<accession>A0A6N6MB44</accession>
<comment type="caution">
    <text evidence="3">The sequence shown here is derived from an EMBL/GenBank/DDBJ whole genome shotgun (WGS) entry which is preliminary data.</text>
</comment>